<comment type="subcellular location">
    <subcellularLocation>
        <location evidence="1">Golgi apparatus</location>
        <location evidence="1">trans-Golgi network</location>
    </subcellularLocation>
</comment>
<evidence type="ECO:0000259" key="9">
    <source>
        <dbReference type="Pfam" id="PF07928"/>
    </source>
</evidence>
<dbReference type="InterPro" id="IPR019515">
    <property type="entry name" value="VPS54_N"/>
</dbReference>
<evidence type="ECO:0000256" key="8">
    <source>
        <dbReference type="SAM" id="MobiDB-lite"/>
    </source>
</evidence>
<dbReference type="InterPro" id="IPR027521">
    <property type="entry name" value="Usb1"/>
</dbReference>
<dbReference type="GO" id="GO:0042147">
    <property type="term" value="P:retrograde transport, endosome to Golgi"/>
    <property type="evidence" value="ECO:0007669"/>
    <property type="project" value="InterPro"/>
</dbReference>
<accession>A0AAD5U5R1</accession>
<comment type="similarity">
    <text evidence="2">Belongs to the VPS54 family.</text>
</comment>
<comment type="caution">
    <text evidence="11">The sequence shown here is derived from an EMBL/GenBank/DDBJ whole genome shotgun (WGS) entry which is preliminary data.</text>
</comment>
<keyword evidence="5" id="KW-0653">Protein transport</keyword>
<dbReference type="PANTHER" id="PTHR12965:SF0">
    <property type="entry name" value="VACUOLAR PROTEIN SORTING-ASSOCIATED PROTEIN 54"/>
    <property type="match status" value="1"/>
</dbReference>
<keyword evidence="7" id="KW-0175">Coiled coil</keyword>
<protein>
    <recommendedName>
        <fullName evidence="3">Vacuolar protein sorting-associated protein 54</fullName>
    </recommendedName>
</protein>
<dbReference type="GO" id="GO:0006896">
    <property type="term" value="P:Golgi to vacuole transport"/>
    <property type="evidence" value="ECO:0007669"/>
    <property type="project" value="TreeGrafter"/>
</dbReference>
<feature type="domain" description="Vacuolar protein sorting-associated protein 54 C-terminal" evidence="9">
    <location>
        <begin position="1104"/>
        <end position="1235"/>
    </location>
</feature>
<feature type="compositionally biased region" description="Polar residues" evidence="8">
    <location>
        <begin position="1389"/>
        <end position="1400"/>
    </location>
</feature>
<evidence type="ECO:0000256" key="1">
    <source>
        <dbReference type="ARBA" id="ARBA00004601"/>
    </source>
</evidence>
<dbReference type="Gene3D" id="6.10.250.860">
    <property type="match status" value="1"/>
</dbReference>
<feature type="region of interest" description="Disordered" evidence="8">
    <location>
        <begin position="367"/>
        <end position="388"/>
    </location>
</feature>
<evidence type="ECO:0000256" key="5">
    <source>
        <dbReference type="ARBA" id="ARBA00022927"/>
    </source>
</evidence>
<dbReference type="Gene3D" id="1.20.1280.130">
    <property type="match status" value="1"/>
</dbReference>
<evidence type="ECO:0000256" key="6">
    <source>
        <dbReference type="ARBA" id="ARBA00023034"/>
    </source>
</evidence>
<feature type="compositionally biased region" description="Basic residues" evidence="8">
    <location>
        <begin position="375"/>
        <end position="384"/>
    </location>
</feature>
<dbReference type="Pfam" id="PF09749">
    <property type="entry name" value="HVSL"/>
    <property type="match status" value="1"/>
</dbReference>
<evidence type="ECO:0000313" key="12">
    <source>
        <dbReference type="Proteomes" id="UP001211065"/>
    </source>
</evidence>
<evidence type="ECO:0000256" key="2">
    <source>
        <dbReference type="ARBA" id="ARBA00009150"/>
    </source>
</evidence>
<dbReference type="GO" id="GO:0019905">
    <property type="term" value="F:syntaxin binding"/>
    <property type="evidence" value="ECO:0007669"/>
    <property type="project" value="TreeGrafter"/>
</dbReference>
<dbReference type="GO" id="GO:0034477">
    <property type="term" value="P:U6 snRNA 3'-end processing"/>
    <property type="evidence" value="ECO:0007669"/>
    <property type="project" value="InterPro"/>
</dbReference>
<dbReference type="Pfam" id="PF07928">
    <property type="entry name" value="Vps54"/>
    <property type="match status" value="1"/>
</dbReference>
<dbReference type="GO" id="GO:0004518">
    <property type="term" value="F:nuclease activity"/>
    <property type="evidence" value="ECO:0007669"/>
    <property type="project" value="InterPro"/>
</dbReference>
<evidence type="ECO:0000256" key="4">
    <source>
        <dbReference type="ARBA" id="ARBA00022448"/>
    </source>
</evidence>
<dbReference type="EMBL" id="JADGJW010000063">
    <property type="protein sequence ID" value="KAJ3225384.1"/>
    <property type="molecule type" value="Genomic_DNA"/>
</dbReference>
<evidence type="ECO:0000256" key="7">
    <source>
        <dbReference type="ARBA" id="ARBA00023054"/>
    </source>
</evidence>
<dbReference type="InterPro" id="IPR012501">
    <property type="entry name" value="Vps54_C"/>
</dbReference>
<name>A0AAD5U5R1_9FUNG</name>
<dbReference type="GO" id="GO:0015031">
    <property type="term" value="P:protein transport"/>
    <property type="evidence" value="ECO:0007669"/>
    <property type="project" value="UniProtKB-KW"/>
</dbReference>
<evidence type="ECO:0000259" key="10">
    <source>
        <dbReference type="Pfam" id="PF10475"/>
    </source>
</evidence>
<dbReference type="Pfam" id="PF10475">
    <property type="entry name" value="Vps54_N"/>
    <property type="match status" value="1"/>
</dbReference>
<gene>
    <name evidence="11" type="ORF">HK099_006925</name>
</gene>
<dbReference type="Proteomes" id="UP001211065">
    <property type="component" value="Unassembled WGS sequence"/>
</dbReference>
<evidence type="ECO:0000313" key="11">
    <source>
        <dbReference type="EMBL" id="KAJ3225384.1"/>
    </source>
</evidence>
<dbReference type="GO" id="GO:0000938">
    <property type="term" value="C:GARP complex"/>
    <property type="evidence" value="ECO:0007669"/>
    <property type="project" value="InterPro"/>
</dbReference>
<keyword evidence="4" id="KW-0813">Transport</keyword>
<reference evidence="11" key="1">
    <citation type="submission" date="2020-05" db="EMBL/GenBank/DDBJ databases">
        <title>Phylogenomic resolution of chytrid fungi.</title>
        <authorList>
            <person name="Stajich J.E."/>
            <person name="Amses K."/>
            <person name="Simmons R."/>
            <person name="Seto K."/>
            <person name="Myers J."/>
            <person name="Bonds A."/>
            <person name="Quandt C.A."/>
            <person name="Barry K."/>
            <person name="Liu P."/>
            <person name="Grigoriev I."/>
            <person name="Longcore J.E."/>
            <person name="James T.Y."/>
        </authorList>
    </citation>
    <scope>NUCLEOTIDE SEQUENCE</scope>
    <source>
        <strain evidence="11">JEL0476</strain>
    </source>
</reference>
<feature type="domain" description="Vacuolar protein sorting-associated protein 54 N-terminal" evidence="10">
    <location>
        <begin position="394"/>
        <end position="560"/>
    </location>
</feature>
<feature type="compositionally biased region" description="Polar residues" evidence="8">
    <location>
        <begin position="1408"/>
        <end position="1422"/>
    </location>
</feature>
<dbReference type="InterPro" id="IPR039745">
    <property type="entry name" value="Vps54"/>
</dbReference>
<organism evidence="11 12">
    <name type="scientific">Clydaea vesicula</name>
    <dbReference type="NCBI Taxonomy" id="447962"/>
    <lineage>
        <taxon>Eukaryota</taxon>
        <taxon>Fungi</taxon>
        <taxon>Fungi incertae sedis</taxon>
        <taxon>Chytridiomycota</taxon>
        <taxon>Chytridiomycota incertae sedis</taxon>
        <taxon>Chytridiomycetes</taxon>
        <taxon>Lobulomycetales</taxon>
        <taxon>Lobulomycetaceae</taxon>
        <taxon>Clydaea</taxon>
    </lineage>
</organism>
<dbReference type="PANTHER" id="PTHR12965">
    <property type="entry name" value="VACUOLAR PROTEIN SORTING 54"/>
    <property type="match status" value="1"/>
</dbReference>
<sequence length="1454" mass="164436">MNNLNYSSSEDDLENGVEFVQKTTITKKRIPRLPDFFEENVEVNKTTGQIRNYKHIKGNWSTLIFLKVPLEENVEKVISQINTNVRETNAVKRLKIPPFKATTKPSENFLHISISRNLILKKFKIEILVKKLEAKLKTLIDTFSYSQFNGFFIGFNELECFLNEEKNRIFVSLKVGAGHDYVKLLTDSVNEVLKELNFKEFYENVKKSKYDNFKENCNPKFEHMEMDNSESLYCGESEREVIISQETKGQIFAKESKNEHPFTFKDIGLNSISGILSDPHMQAKKGPQVLKGMDNLPQVPNTLIRKVKPAEFDPYLKSLAEVFDRFQYNQAMGVNVATEGTPLLGNDANNDAPLSALKTLIEKISGSPSLDSKRNRNKNKKAHNRMFSGNAPNIKSVPQIFFDTDFNLCNPHTFQTVCENFDITALDDENLLPDFVENNNVLQDKLGVYLDTVEIHLIREISRRSNSFFAALSNLQALHQETQNCVIQINELRRKLNTVSKSVVWNGLNIVQLKRRRGNLITLYGGVKLVSEITQTQPMIQGLLSQADFIGSLDLIGETTLLLRGADDKQLNQTVKTEMLTNNIKLIQYPTILPRSLDLRRVKSLLNLNEKMHEMMTLISDMMLKEFVNVIVPEIKSTPVLIPDFRHIPVQNRLNIELPLPTTPAASWTNNILSGKFSFSVLSQTQSNNINPLTALTNVDGVEFKAGDEKLKARLVPLVVGLLRMDKLTLAFNAYKEALLSLIKSFSKKYYPQMLKEDDELAQNSNSPAANSNLSKKREEKQSALAKHLRSLSFESFADLLVMIYITLLYTLQKISIVHSVIKEILDEAKERGIVVGAEDMKFFESNTTEEKTVPKPLSFLAQKLNEDDDDDFGSFDHLNMSMDARREDKLSTYERNTRGSSTFQEMIDDSADIVYSASDLAHMRCAKLIGVRSEQNAQLNPKEFYRLFGATWEFVNAGESLSGRMCFGLKSTILSQAKSFVNFFHEEKSKQLALLIENEQWSQAEVPVDFQMITEKILLSSTSNTALSPTSPNPEIINSITSLDSFHQSEENLDGSETDLTNLSSSFSSTKKNKLNKFNMSENYSEGGNSGSASLKYLLVDGQKFYAVGCLLMFLKMLTDYMQCIDNIPGLTNDVLNRILEVLKLFNSRICQVILGAGALRSAGLKNITARHIALATQSLGVIVYIIPHLKTALSLRLPPKQQVLLTDFDRLLRDYREHQNELYFKLVSIMQERLQVHSKNMLAINWDFPDSKDFEENCSVAMSNLVKETCTLHKVLAKYLNTETLKKIMSEVFKAYSIKLEEDLKRLDLFSSGGKNKLLIDVQYYIEKLSGLDLIDGPGNHMEVVVNNIKIKDKRMTQANVRSSGSMEFGGSSQSLNVPLANSNTVNMAKSNSQSSPSPERVNMPNFLNATSPANQNSFFETRKEEKGKRFSIAAFSKAFNSRTSTDNDGKN</sequence>
<feature type="region of interest" description="Disordered" evidence="8">
    <location>
        <begin position="1389"/>
        <end position="1430"/>
    </location>
</feature>
<evidence type="ECO:0000256" key="3">
    <source>
        <dbReference type="ARBA" id="ARBA00017665"/>
    </source>
</evidence>
<dbReference type="GO" id="GO:0005829">
    <property type="term" value="C:cytosol"/>
    <property type="evidence" value="ECO:0007669"/>
    <property type="project" value="GOC"/>
</dbReference>
<keyword evidence="12" id="KW-1185">Reference proteome</keyword>
<proteinExistence type="inferred from homology"/>
<dbReference type="Gene3D" id="3.90.1140.10">
    <property type="entry name" value="Cyclic phosphodiesterase"/>
    <property type="match status" value="1"/>
</dbReference>
<keyword evidence="6" id="KW-0333">Golgi apparatus</keyword>